<evidence type="ECO:0000259" key="3">
    <source>
        <dbReference type="PROSITE" id="PS50893"/>
    </source>
</evidence>
<evidence type="ECO:0000313" key="4">
    <source>
        <dbReference type="EMBL" id="GAA3390529.1"/>
    </source>
</evidence>
<reference evidence="5" key="1">
    <citation type="journal article" date="2019" name="Int. J. Syst. Evol. Microbiol.">
        <title>The Global Catalogue of Microorganisms (GCM) 10K type strain sequencing project: providing services to taxonomists for standard genome sequencing and annotation.</title>
        <authorList>
            <consortium name="The Broad Institute Genomics Platform"/>
            <consortium name="The Broad Institute Genome Sequencing Center for Infectious Disease"/>
            <person name="Wu L."/>
            <person name="Ma J."/>
        </authorList>
    </citation>
    <scope>NUCLEOTIDE SEQUENCE [LARGE SCALE GENOMIC DNA]</scope>
    <source>
        <strain evidence="5">JCM 9458</strain>
    </source>
</reference>
<dbReference type="SUPFAM" id="SSF52540">
    <property type="entry name" value="P-loop containing nucleoside triphosphate hydrolases"/>
    <property type="match status" value="1"/>
</dbReference>
<protein>
    <submittedName>
        <fullName evidence="4">ABC transporter ATP-binding protein</fullName>
    </submittedName>
</protein>
<dbReference type="Pfam" id="PF00005">
    <property type="entry name" value="ABC_tran"/>
    <property type="match status" value="1"/>
</dbReference>
<keyword evidence="1" id="KW-0547">Nucleotide-binding</keyword>
<dbReference type="PROSITE" id="PS50893">
    <property type="entry name" value="ABC_TRANSPORTER_2"/>
    <property type="match status" value="1"/>
</dbReference>
<keyword evidence="2 4" id="KW-0067">ATP-binding</keyword>
<dbReference type="InterPro" id="IPR027417">
    <property type="entry name" value="P-loop_NTPase"/>
</dbReference>
<proteinExistence type="predicted"/>
<comment type="caution">
    <text evidence="4">The sequence shown here is derived from an EMBL/GenBank/DDBJ whole genome shotgun (WGS) entry which is preliminary data.</text>
</comment>
<dbReference type="InterPro" id="IPR003439">
    <property type="entry name" value="ABC_transporter-like_ATP-bd"/>
</dbReference>
<dbReference type="SMART" id="SM00382">
    <property type="entry name" value="AAA"/>
    <property type="match status" value="1"/>
</dbReference>
<dbReference type="Gene3D" id="3.40.50.300">
    <property type="entry name" value="P-loop containing nucleotide triphosphate hydrolases"/>
    <property type="match status" value="1"/>
</dbReference>
<evidence type="ECO:0000256" key="1">
    <source>
        <dbReference type="ARBA" id="ARBA00022741"/>
    </source>
</evidence>
<dbReference type="GO" id="GO:0005524">
    <property type="term" value="F:ATP binding"/>
    <property type="evidence" value="ECO:0007669"/>
    <property type="project" value="UniProtKB-KW"/>
</dbReference>
<dbReference type="PANTHER" id="PTHR43158:SF5">
    <property type="entry name" value="ABC TRANSPORTER, ATP-BINDING PROTEIN"/>
    <property type="match status" value="1"/>
</dbReference>
<name>A0ABP6T251_9ACTN</name>
<organism evidence="4 5">
    <name type="scientific">Cryptosporangium minutisporangium</name>
    <dbReference type="NCBI Taxonomy" id="113569"/>
    <lineage>
        <taxon>Bacteria</taxon>
        <taxon>Bacillati</taxon>
        <taxon>Actinomycetota</taxon>
        <taxon>Actinomycetes</taxon>
        <taxon>Cryptosporangiales</taxon>
        <taxon>Cryptosporangiaceae</taxon>
        <taxon>Cryptosporangium</taxon>
    </lineage>
</organism>
<accession>A0ABP6T251</accession>
<sequence>MTPTIDVADLSYRYGTTLALDGVNFSLPGGKIYGLLGRNGAGKTTLLSALAGFRKPSAGTVRIDGQPVFENAQVVRQVCLIQESSNVGDRSDTLHDILDFARRLRPGWDAAYAARLVEKFELPSRTKLGELSRGQRSAFGIVVGLASRAPVTMFDEAHLGMDAPTRQAFADELLQAFLEQPRTFVVSTHLIEEQSPLFERVLILHEGRVLLHEDLDDLRARGVAVTGPAATVDDFVADLTVLGDQRLGPTKSAMVYGEFDDERRAAARAAGLDLGPMAVQDLFTHLTRSTGGAR</sequence>
<dbReference type="EMBL" id="BAAAYN010000029">
    <property type="protein sequence ID" value="GAA3390529.1"/>
    <property type="molecule type" value="Genomic_DNA"/>
</dbReference>
<dbReference type="RefSeq" id="WP_345730135.1">
    <property type="nucleotide sequence ID" value="NZ_BAAAYN010000029.1"/>
</dbReference>
<dbReference type="InterPro" id="IPR003593">
    <property type="entry name" value="AAA+_ATPase"/>
</dbReference>
<feature type="domain" description="ABC transporter" evidence="3">
    <location>
        <begin position="5"/>
        <end position="231"/>
    </location>
</feature>
<gene>
    <name evidence="4" type="ORF">GCM10020369_44830</name>
</gene>
<dbReference type="PANTHER" id="PTHR43158">
    <property type="entry name" value="SKFA PEPTIDE EXPORT ATP-BINDING PROTEIN SKFE"/>
    <property type="match status" value="1"/>
</dbReference>
<keyword evidence="5" id="KW-1185">Reference proteome</keyword>
<dbReference type="Proteomes" id="UP001501676">
    <property type="component" value="Unassembled WGS sequence"/>
</dbReference>
<evidence type="ECO:0000256" key="2">
    <source>
        <dbReference type="ARBA" id="ARBA00022840"/>
    </source>
</evidence>
<dbReference type="CDD" id="cd03230">
    <property type="entry name" value="ABC_DR_subfamily_A"/>
    <property type="match status" value="1"/>
</dbReference>
<evidence type="ECO:0000313" key="5">
    <source>
        <dbReference type="Proteomes" id="UP001501676"/>
    </source>
</evidence>